<accession>A0A0H3WS97</accession>
<sequence length="135" mass="14888">MPRRRLNDFLDAIGRRFDLPGLRAQATPGAGVMLENGDAVYFRENGSVDTFDLYFRIGVPPAAQHHPDLIGSITANCFAADAHAPARLVAQAQDCLLFGVTNIEYDGIAEGAQSRLDVGFSEYRTLIEFLRHEVH</sequence>
<proteinExistence type="predicted"/>
<evidence type="ECO:0000313" key="1">
    <source>
        <dbReference type="EMBL" id="AKM30637.1"/>
    </source>
</evidence>
<dbReference type="Proteomes" id="UP000035651">
    <property type="component" value="Chromosome"/>
</dbReference>
<protein>
    <submittedName>
        <fullName evidence="1">Uncharacterized protein</fullName>
    </submittedName>
</protein>
<evidence type="ECO:0000313" key="2">
    <source>
        <dbReference type="Proteomes" id="UP000035651"/>
    </source>
</evidence>
<organism evidence="1 2">
    <name type="scientific">Pandoraea faecigallinarum</name>
    <dbReference type="NCBI Taxonomy" id="656179"/>
    <lineage>
        <taxon>Bacteria</taxon>
        <taxon>Pseudomonadati</taxon>
        <taxon>Pseudomonadota</taxon>
        <taxon>Betaproteobacteria</taxon>
        <taxon>Burkholderiales</taxon>
        <taxon>Burkholderiaceae</taxon>
        <taxon>Pandoraea</taxon>
    </lineage>
</organism>
<dbReference type="KEGG" id="pfg:AB870_11760"/>
<dbReference type="PATRIC" id="fig|656179.3.peg.2501"/>
<name>A0A0H3WS97_9BURK</name>
<dbReference type="EMBL" id="CP011807">
    <property type="protein sequence ID" value="AKM30637.1"/>
    <property type="molecule type" value="Genomic_DNA"/>
</dbReference>
<reference evidence="1" key="1">
    <citation type="submission" date="2016-06" db="EMBL/GenBank/DDBJ databases">
        <title>Complete Genome Sequence of Pandoraea faecigallinarum DSM-23572.</title>
        <authorList>
            <person name="Yong D."/>
            <person name="Ee R."/>
            <person name="Lim Y.-L."/>
            <person name="Yin W.-F."/>
            <person name="Chan K.-G."/>
        </authorList>
    </citation>
    <scope>NUCLEOTIDE SEQUENCE</scope>
    <source>
        <strain evidence="1">DSM 23572</strain>
    </source>
</reference>
<keyword evidence="2" id="KW-1185">Reference proteome</keyword>
<gene>
    <name evidence="1" type="ORF">AB870_11760</name>
</gene>
<dbReference type="AlphaFoldDB" id="A0A0H3WS97"/>